<keyword evidence="2" id="KW-0217">Developmental protein</keyword>
<keyword evidence="7" id="KW-0221">Differentiation</keyword>
<dbReference type="PANTHER" id="PTHR24346:SF102">
    <property type="entry name" value="TESTIS-SPECIFIC SERINE_THREONINE-PROTEIN KINASE 1"/>
    <property type="match status" value="1"/>
</dbReference>
<evidence type="ECO:0000256" key="14">
    <source>
        <dbReference type="SAM" id="MobiDB-lite"/>
    </source>
</evidence>
<evidence type="ECO:0000256" key="8">
    <source>
        <dbReference type="ARBA" id="ARBA00022840"/>
    </source>
</evidence>
<dbReference type="InterPro" id="IPR001245">
    <property type="entry name" value="Ser-Thr/Tyr_kinase_cat_dom"/>
</dbReference>
<evidence type="ECO:0000256" key="1">
    <source>
        <dbReference type="ARBA" id="ARBA00001946"/>
    </source>
</evidence>
<comment type="similarity">
    <text evidence="13">Belongs to the protein kinase superfamily.</text>
</comment>
<keyword evidence="3 13" id="KW-0723">Serine/threonine-protein kinase</keyword>
<dbReference type="CDD" id="cd14080">
    <property type="entry name" value="STKc_TSSK-like"/>
    <property type="match status" value="1"/>
</dbReference>
<feature type="binding site" evidence="12">
    <location>
        <position position="63"/>
    </location>
    <ligand>
        <name>ATP</name>
        <dbReference type="ChEBI" id="CHEBI:30616"/>
    </ligand>
</feature>
<keyword evidence="5" id="KW-0479">Metal-binding</keyword>
<name>A0A914BJ22_PATMI</name>
<evidence type="ECO:0000313" key="16">
    <source>
        <dbReference type="EnsemblMetazoa" id="XP_038075905.1"/>
    </source>
</evidence>
<evidence type="ECO:0000256" key="2">
    <source>
        <dbReference type="ARBA" id="ARBA00022473"/>
    </source>
</evidence>
<dbReference type="GO" id="GO:0000226">
    <property type="term" value="P:microtubule cytoskeleton organization"/>
    <property type="evidence" value="ECO:0007669"/>
    <property type="project" value="TreeGrafter"/>
</dbReference>
<keyword evidence="10" id="KW-0832">Ubl conjugation</keyword>
<dbReference type="SUPFAM" id="SSF56112">
    <property type="entry name" value="Protein kinase-like (PK-like)"/>
    <property type="match status" value="1"/>
</dbReference>
<proteinExistence type="inferred from homology"/>
<dbReference type="GeneID" id="119743554"/>
<dbReference type="GO" id="GO:0000287">
    <property type="term" value="F:magnesium ion binding"/>
    <property type="evidence" value="ECO:0007669"/>
    <property type="project" value="UniProtKB-ARBA"/>
</dbReference>
<evidence type="ECO:0000256" key="9">
    <source>
        <dbReference type="ARBA" id="ARBA00022842"/>
    </source>
</evidence>
<dbReference type="OrthoDB" id="541276at2759"/>
<feature type="compositionally biased region" description="Basic and acidic residues" evidence="14">
    <location>
        <begin position="338"/>
        <end position="350"/>
    </location>
</feature>
<organism evidence="16 17">
    <name type="scientific">Patiria miniata</name>
    <name type="common">Bat star</name>
    <name type="synonym">Asterina miniata</name>
    <dbReference type="NCBI Taxonomy" id="46514"/>
    <lineage>
        <taxon>Eukaryota</taxon>
        <taxon>Metazoa</taxon>
        <taxon>Echinodermata</taxon>
        <taxon>Eleutherozoa</taxon>
        <taxon>Asterozoa</taxon>
        <taxon>Asteroidea</taxon>
        <taxon>Valvatacea</taxon>
        <taxon>Valvatida</taxon>
        <taxon>Asterinidae</taxon>
        <taxon>Patiria</taxon>
    </lineage>
</organism>
<evidence type="ECO:0000256" key="7">
    <source>
        <dbReference type="ARBA" id="ARBA00022782"/>
    </source>
</evidence>
<evidence type="ECO:0000259" key="15">
    <source>
        <dbReference type="PROSITE" id="PS50011"/>
    </source>
</evidence>
<dbReference type="InterPro" id="IPR011009">
    <property type="entry name" value="Kinase-like_dom_sf"/>
</dbReference>
<evidence type="ECO:0000256" key="6">
    <source>
        <dbReference type="ARBA" id="ARBA00022741"/>
    </source>
</evidence>
<keyword evidence="17" id="KW-1185">Reference proteome</keyword>
<evidence type="ECO:0000256" key="5">
    <source>
        <dbReference type="ARBA" id="ARBA00022723"/>
    </source>
</evidence>
<dbReference type="Pfam" id="PF00069">
    <property type="entry name" value="Pkinase"/>
    <property type="match status" value="1"/>
</dbReference>
<keyword evidence="3 13" id="KW-0418">Kinase</keyword>
<dbReference type="GO" id="GO:0050321">
    <property type="term" value="F:tau-protein kinase activity"/>
    <property type="evidence" value="ECO:0007669"/>
    <property type="project" value="TreeGrafter"/>
</dbReference>
<keyword evidence="11" id="KW-0744">Spermatogenesis</keyword>
<dbReference type="PROSITE" id="PS00107">
    <property type="entry name" value="PROTEIN_KINASE_ATP"/>
    <property type="match status" value="1"/>
</dbReference>
<dbReference type="RefSeq" id="XP_038075905.1">
    <property type="nucleotide sequence ID" value="XM_038219977.1"/>
</dbReference>
<evidence type="ECO:0000256" key="13">
    <source>
        <dbReference type="RuleBase" id="RU000304"/>
    </source>
</evidence>
<dbReference type="PROSITE" id="PS00108">
    <property type="entry name" value="PROTEIN_KINASE_ST"/>
    <property type="match status" value="1"/>
</dbReference>
<feature type="region of interest" description="Disordered" evidence="14">
    <location>
        <begin position="289"/>
        <end position="359"/>
    </location>
</feature>
<dbReference type="InterPro" id="IPR017441">
    <property type="entry name" value="Protein_kinase_ATP_BS"/>
</dbReference>
<dbReference type="PRINTS" id="PR00109">
    <property type="entry name" value="TYRKINASE"/>
</dbReference>
<keyword evidence="4" id="KW-0597">Phosphoprotein</keyword>
<dbReference type="GO" id="GO:0005524">
    <property type="term" value="F:ATP binding"/>
    <property type="evidence" value="ECO:0007669"/>
    <property type="project" value="UniProtKB-UniRule"/>
</dbReference>
<feature type="compositionally biased region" description="Polar residues" evidence="14">
    <location>
        <begin position="311"/>
        <end position="336"/>
    </location>
</feature>
<comment type="cofactor">
    <cofactor evidence="1">
        <name>Mg(2+)</name>
        <dbReference type="ChEBI" id="CHEBI:18420"/>
    </cofactor>
</comment>
<evidence type="ECO:0000256" key="10">
    <source>
        <dbReference type="ARBA" id="ARBA00022843"/>
    </source>
</evidence>
<dbReference type="InterPro" id="IPR008271">
    <property type="entry name" value="Ser/Thr_kinase_AS"/>
</dbReference>
<dbReference type="Gene3D" id="1.10.510.10">
    <property type="entry name" value="Transferase(Phosphotransferase) domain 1"/>
    <property type="match status" value="1"/>
</dbReference>
<keyword evidence="8 12" id="KW-0067">ATP-binding</keyword>
<evidence type="ECO:0000256" key="4">
    <source>
        <dbReference type="ARBA" id="ARBA00022553"/>
    </source>
</evidence>
<dbReference type="GO" id="GO:0007283">
    <property type="term" value="P:spermatogenesis"/>
    <property type="evidence" value="ECO:0007669"/>
    <property type="project" value="UniProtKB-KW"/>
</dbReference>
<dbReference type="GO" id="GO:0035556">
    <property type="term" value="P:intracellular signal transduction"/>
    <property type="evidence" value="ECO:0007669"/>
    <property type="project" value="TreeGrafter"/>
</dbReference>
<evidence type="ECO:0000256" key="3">
    <source>
        <dbReference type="ARBA" id="ARBA00022527"/>
    </source>
</evidence>
<reference evidence="16" key="1">
    <citation type="submission" date="2022-11" db="UniProtKB">
        <authorList>
            <consortium name="EnsemblMetazoa"/>
        </authorList>
    </citation>
    <scope>IDENTIFICATION</scope>
</reference>
<dbReference type="GO" id="GO:0030154">
    <property type="term" value="P:cell differentiation"/>
    <property type="evidence" value="ECO:0007669"/>
    <property type="project" value="UniProtKB-KW"/>
</dbReference>
<dbReference type="GO" id="GO:0005737">
    <property type="term" value="C:cytoplasm"/>
    <property type="evidence" value="ECO:0007669"/>
    <property type="project" value="TreeGrafter"/>
</dbReference>
<keyword evidence="6 12" id="KW-0547">Nucleotide-binding</keyword>
<dbReference type="SMART" id="SM00220">
    <property type="entry name" value="S_TKc"/>
    <property type="match status" value="1"/>
</dbReference>
<keyword evidence="9" id="KW-0460">Magnesium</keyword>
<evidence type="ECO:0000313" key="17">
    <source>
        <dbReference type="Proteomes" id="UP000887568"/>
    </source>
</evidence>
<dbReference type="PROSITE" id="PS50011">
    <property type="entry name" value="PROTEIN_KINASE_DOM"/>
    <property type="match status" value="1"/>
</dbReference>
<sequence length="359" mass="40315">MASGSVAQTFGKSTQPTSLRKAINEEHILLKRGIVVGDLLGEGSYACVYSGYLEKERIKCAIKVINKRKAPKDFLQRFLPRELEILKAIKHPNVIRCYEIVEIGPKVYISMELAGHGDLLEYIKLRGALTEVKARDFFRQLLEGISYLHGKNIVHRDLKCENLLLDAHNNIKITDFGFSRLITKNDLSKTFCGSAAYAAPEILQGRPYQAFLYDVWSMGVILYIMVTGSMPYDDSNVKRMVRDQTDKKLGFSRSKQLTLDCKDLVLRMLTPDPARRATLYDIHHHSWMQESKGASPPSMSKENSVGVEPGNTKQSSPSASDGPGHNSSGNDEQVIQTVDHEQPPTHKERAPFNPKFLPI</sequence>
<dbReference type="InterPro" id="IPR000719">
    <property type="entry name" value="Prot_kinase_dom"/>
</dbReference>
<dbReference type="FunFam" id="1.10.510.10:FF:000658">
    <property type="entry name" value="Protein CBG12184"/>
    <property type="match status" value="1"/>
</dbReference>
<dbReference type="EnsemblMetazoa" id="XM_038219977.1">
    <property type="protein sequence ID" value="XP_038075905.1"/>
    <property type="gene ID" value="LOC119743554"/>
</dbReference>
<dbReference type="OMA" id="HAECKLD"/>
<evidence type="ECO:0000256" key="12">
    <source>
        <dbReference type="PROSITE-ProRule" id="PRU10141"/>
    </source>
</evidence>
<dbReference type="Proteomes" id="UP000887568">
    <property type="component" value="Unplaced"/>
</dbReference>
<evidence type="ECO:0000256" key="11">
    <source>
        <dbReference type="ARBA" id="ARBA00022871"/>
    </source>
</evidence>
<dbReference type="AlphaFoldDB" id="A0A914BJ22"/>
<dbReference type="PANTHER" id="PTHR24346">
    <property type="entry name" value="MAP/MICROTUBULE AFFINITY-REGULATING KINASE"/>
    <property type="match status" value="1"/>
</dbReference>
<feature type="domain" description="Protein kinase" evidence="15">
    <location>
        <begin position="34"/>
        <end position="288"/>
    </location>
</feature>
<protein>
    <recommendedName>
        <fullName evidence="15">Protein kinase domain-containing protein</fullName>
    </recommendedName>
</protein>
<keyword evidence="3 13" id="KW-0808">Transferase</keyword>
<accession>A0A914BJ22</accession>